<dbReference type="Pfam" id="PF00027">
    <property type="entry name" value="cNMP_binding"/>
    <property type="match status" value="1"/>
</dbReference>
<dbReference type="CDD" id="cd00038">
    <property type="entry name" value="CAP_ED"/>
    <property type="match status" value="1"/>
</dbReference>
<protein>
    <submittedName>
        <fullName evidence="5">CRP-like cAMP-binding protein</fullName>
    </submittedName>
</protein>
<dbReference type="InterPro" id="IPR018490">
    <property type="entry name" value="cNMP-bd_dom_sf"/>
</dbReference>
<accession>A0A2M9C906</accession>
<dbReference type="GO" id="GO:0006355">
    <property type="term" value="P:regulation of DNA-templated transcription"/>
    <property type="evidence" value="ECO:0007669"/>
    <property type="project" value="InterPro"/>
</dbReference>
<dbReference type="AlphaFoldDB" id="A0A2M9C906"/>
<dbReference type="InterPro" id="IPR012318">
    <property type="entry name" value="HTH_CRP"/>
</dbReference>
<dbReference type="EMBL" id="PGFD01000001">
    <property type="protein sequence ID" value="PJJ67318.1"/>
    <property type="molecule type" value="Genomic_DNA"/>
</dbReference>
<keyword evidence="1" id="KW-0805">Transcription regulation</keyword>
<dbReference type="SMART" id="SM00419">
    <property type="entry name" value="HTH_CRP"/>
    <property type="match status" value="1"/>
</dbReference>
<gene>
    <name evidence="5" type="ORF">CLV73_1322</name>
</gene>
<dbReference type="Proteomes" id="UP000228740">
    <property type="component" value="Unassembled WGS sequence"/>
</dbReference>
<comment type="caution">
    <text evidence="5">The sequence shown here is derived from an EMBL/GenBank/DDBJ whole genome shotgun (WGS) entry which is preliminary data.</text>
</comment>
<keyword evidence="3" id="KW-0804">Transcription</keyword>
<dbReference type="PRINTS" id="PR00034">
    <property type="entry name" value="HTHCRP"/>
</dbReference>
<evidence type="ECO:0000256" key="3">
    <source>
        <dbReference type="ARBA" id="ARBA00023163"/>
    </source>
</evidence>
<evidence type="ECO:0000313" key="6">
    <source>
        <dbReference type="Proteomes" id="UP000228740"/>
    </source>
</evidence>
<reference evidence="5 6" key="1">
    <citation type="submission" date="2017-11" db="EMBL/GenBank/DDBJ databases">
        <title>Genomic Encyclopedia of Archaeal and Bacterial Type Strains, Phase II (KMG-II): From Individual Species to Whole Genera.</title>
        <authorList>
            <person name="Goeker M."/>
        </authorList>
    </citation>
    <scope>NUCLEOTIDE SEQUENCE [LARGE SCALE GENOMIC DNA]</scope>
    <source>
        <strain evidence="5 6">DSM 27617</strain>
    </source>
</reference>
<dbReference type="InterPro" id="IPR000595">
    <property type="entry name" value="cNMP-bd_dom"/>
</dbReference>
<dbReference type="SUPFAM" id="SSF46785">
    <property type="entry name" value="Winged helix' DNA-binding domain"/>
    <property type="match status" value="1"/>
</dbReference>
<dbReference type="GO" id="GO:0003677">
    <property type="term" value="F:DNA binding"/>
    <property type="evidence" value="ECO:0007669"/>
    <property type="project" value="UniProtKB-KW"/>
</dbReference>
<sequence>MVISENILLENGGEIIKYQSSDFLFKKNSFAEYYLQIKKGNVKISVTNFGKEFLCGLPYEGVCIAEAYMFINEKYPFNARAISDCEIIRLKKTKFHTLIKKHPSLLIDIYSHTAERAHYNNLMLPMLGILSPLEKIVILLDYIKNIYTFGDKKNFIIPYTRQQLASLIGLRLETVVRTIKKMERLKLLTILEGKIHY</sequence>
<keyword evidence="6" id="KW-1185">Reference proteome</keyword>
<keyword evidence="2" id="KW-0238">DNA-binding</keyword>
<dbReference type="InterPro" id="IPR036390">
    <property type="entry name" value="WH_DNA-bd_sf"/>
</dbReference>
<organism evidence="5 6">
    <name type="scientific">Chryseobacterium geocarposphaerae</name>
    <dbReference type="NCBI Taxonomy" id="1416776"/>
    <lineage>
        <taxon>Bacteria</taxon>
        <taxon>Pseudomonadati</taxon>
        <taxon>Bacteroidota</taxon>
        <taxon>Flavobacteriia</taxon>
        <taxon>Flavobacteriales</taxon>
        <taxon>Weeksellaceae</taxon>
        <taxon>Chryseobacterium group</taxon>
        <taxon>Chryseobacterium</taxon>
    </lineage>
</organism>
<dbReference type="OrthoDB" id="667966at2"/>
<dbReference type="PROSITE" id="PS50042">
    <property type="entry name" value="CNMP_BINDING_3"/>
    <property type="match status" value="1"/>
</dbReference>
<evidence type="ECO:0000259" key="4">
    <source>
        <dbReference type="PROSITE" id="PS50042"/>
    </source>
</evidence>
<dbReference type="RefSeq" id="WP_100376034.1">
    <property type="nucleotide sequence ID" value="NZ_PGFD01000001.1"/>
</dbReference>
<evidence type="ECO:0000256" key="1">
    <source>
        <dbReference type="ARBA" id="ARBA00023015"/>
    </source>
</evidence>
<dbReference type="SUPFAM" id="SSF51206">
    <property type="entry name" value="cAMP-binding domain-like"/>
    <property type="match status" value="1"/>
</dbReference>
<proteinExistence type="predicted"/>
<dbReference type="Gene3D" id="2.60.120.10">
    <property type="entry name" value="Jelly Rolls"/>
    <property type="match status" value="1"/>
</dbReference>
<evidence type="ECO:0000313" key="5">
    <source>
        <dbReference type="EMBL" id="PJJ67318.1"/>
    </source>
</evidence>
<name>A0A2M9C906_9FLAO</name>
<dbReference type="Pfam" id="PF13545">
    <property type="entry name" value="HTH_Crp_2"/>
    <property type="match status" value="1"/>
</dbReference>
<dbReference type="InterPro" id="IPR014710">
    <property type="entry name" value="RmlC-like_jellyroll"/>
</dbReference>
<evidence type="ECO:0000256" key="2">
    <source>
        <dbReference type="ARBA" id="ARBA00023125"/>
    </source>
</evidence>
<feature type="domain" description="Cyclic nucleotide-binding" evidence="4">
    <location>
        <begin position="18"/>
        <end position="116"/>
    </location>
</feature>